<keyword evidence="1" id="KW-0472">Membrane</keyword>
<keyword evidence="1" id="KW-1133">Transmembrane helix</keyword>
<protein>
    <submittedName>
        <fullName evidence="2">Uncharacterized protein</fullName>
    </submittedName>
</protein>
<keyword evidence="1" id="KW-0812">Transmembrane</keyword>
<comment type="caution">
    <text evidence="2">The sequence shown here is derived from an EMBL/GenBank/DDBJ whole genome shotgun (WGS) entry which is preliminary data.</text>
</comment>
<gene>
    <name evidence="2" type="ORF">Vretimale_9033</name>
</gene>
<sequence>MDRVLVRVSSAKASLSGRFSPSRLSVSTAPPTHQTTFTFQTYVYLLFVICGLFLVAHFIFTASESSRALRSSLRSIPAEAILQAQLIEKDREIEKLKWEVSEQVMRWAGL</sequence>
<evidence type="ECO:0000256" key="1">
    <source>
        <dbReference type="SAM" id="Phobius"/>
    </source>
</evidence>
<proteinExistence type="predicted"/>
<dbReference type="EMBL" id="BNCQ01000016">
    <property type="protein sequence ID" value="GIM04461.1"/>
    <property type="molecule type" value="Genomic_DNA"/>
</dbReference>
<feature type="transmembrane region" description="Helical" evidence="1">
    <location>
        <begin position="41"/>
        <end position="60"/>
    </location>
</feature>
<evidence type="ECO:0000313" key="2">
    <source>
        <dbReference type="EMBL" id="GIM04461.1"/>
    </source>
</evidence>
<name>A0A8J4GCI2_9CHLO</name>
<organism evidence="2 3">
    <name type="scientific">Volvox reticuliferus</name>
    <dbReference type="NCBI Taxonomy" id="1737510"/>
    <lineage>
        <taxon>Eukaryota</taxon>
        <taxon>Viridiplantae</taxon>
        <taxon>Chlorophyta</taxon>
        <taxon>core chlorophytes</taxon>
        <taxon>Chlorophyceae</taxon>
        <taxon>CS clade</taxon>
        <taxon>Chlamydomonadales</taxon>
        <taxon>Volvocaceae</taxon>
        <taxon>Volvox</taxon>
    </lineage>
</organism>
<evidence type="ECO:0000313" key="3">
    <source>
        <dbReference type="Proteomes" id="UP000722791"/>
    </source>
</evidence>
<reference evidence="2" key="1">
    <citation type="journal article" date="2021" name="Proc. Natl. Acad. Sci. U.S.A.">
        <title>Three genomes in the algal genus Volvox reveal the fate of a haploid sex-determining region after a transition to homothallism.</title>
        <authorList>
            <person name="Yamamoto K."/>
            <person name="Hamaji T."/>
            <person name="Kawai-Toyooka H."/>
            <person name="Matsuzaki R."/>
            <person name="Takahashi F."/>
            <person name="Nishimura Y."/>
            <person name="Kawachi M."/>
            <person name="Noguchi H."/>
            <person name="Minakuchi Y."/>
            <person name="Umen J.G."/>
            <person name="Toyoda A."/>
            <person name="Nozaki H."/>
        </authorList>
    </citation>
    <scope>NUCLEOTIDE SEQUENCE</scope>
    <source>
        <strain evidence="2">NIES-3785</strain>
    </source>
</reference>
<dbReference type="Proteomes" id="UP000722791">
    <property type="component" value="Unassembled WGS sequence"/>
</dbReference>
<accession>A0A8J4GCI2</accession>
<dbReference type="AlphaFoldDB" id="A0A8J4GCI2"/>